<dbReference type="STRING" id="1507870.A0A1V8TF18"/>
<dbReference type="EMBL" id="NAJO01000009">
    <property type="protein sequence ID" value="OQO09970.1"/>
    <property type="molecule type" value="Genomic_DNA"/>
</dbReference>
<feature type="signal peptide" evidence="1">
    <location>
        <begin position="1"/>
        <end position="20"/>
    </location>
</feature>
<dbReference type="AlphaFoldDB" id="A0A1V8TF18"/>
<dbReference type="Gene3D" id="3.50.4.10">
    <property type="entry name" value="Hepatocyte Growth Factor"/>
    <property type="match status" value="1"/>
</dbReference>
<dbReference type="PROSITE" id="PS50948">
    <property type="entry name" value="PAN"/>
    <property type="match status" value="1"/>
</dbReference>
<reference evidence="4" key="1">
    <citation type="submission" date="2017-03" db="EMBL/GenBank/DDBJ databases">
        <title>Genomes of endolithic fungi from Antarctica.</title>
        <authorList>
            <person name="Coleine C."/>
            <person name="Masonjones S."/>
            <person name="Stajich J.E."/>
        </authorList>
    </citation>
    <scope>NUCLEOTIDE SEQUENCE [LARGE SCALE GENOMIC DNA]</scope>
    <source>
        <strain evidence="4">CCFEE 5527</strain>
    </source>
</reference>
<keyword evidence="1" id="KW-0732">Signal</keyword>
<feature type="domain" description="Apple" evidence="2">
    <location>
        <begin position="296"/>
        <end position="377"/>
    </location>
</feature>
<evidence type="ECO:0000313" key="3">
    <source>
        <dbReference type="EMBL" id="OQO09970.1"/>
    </source>
</evidence>
<comment type="caution">
    <text evidence="3">The sequence shown here is derived from an EMBL/GenBank/DDBJ whole genome shotgun (WGS) entry which is preliminary data.</text>
</comment>
<organism evidence="3 4">
    <name type="scientific">Cryoendolithus antarcticus</name>
    <dbReference type="NCBI Taxonomy" id="1507870"/>
    <lineage>
        <taxon>Eukaryota</taxon>
        <taxon>Fungi</taxon>
        <taxon>Dikarya</taxon>
        <taxon>Ascomycota</taxon>
        <taxon>Pezizomycotina</taxon>
        <taxon>Dothideomycetes</taxon>
        <taxon>Dothideomycetidae</taxon>
        <taxon>Cladosporiales</taxon>
        <taxon>Cladosporiaceae</taxon>
        <taxon>Cryoendolithus</taxon>
    </lineage>
</organism>
<proteinExistence type="predicted"/>
<protein>
    <recommendedName>
        <fullName evidence="2">Apple domain-containing protein</fullName>
    </recommendedName>
</protein>
<dbReference type="Proteomes" id="UP000192596">
    <property type="component" value="Unassembled WGS sequence"/>
</dbReference>
<sequence>MLSSRYVCAVLAALAASVSAGLTTTPATTGSTLTKSYCTTFLGSKSTSPVKTASVAVTYTKTATKVTTVTPVSTKTPPAVTSTSTIVSLSTVYITASQITDTFTDTATVITTATTEAAVVTISVVVTASTDFTVSSTSTVPAPAGFTPIQTSVGKNPPSKLRRDVIEAVAPAGGSLIARANAVRAAQIKSLCKNPKPQYPQKVACLVVVTIVVPKVVTSTAKTTKTVSGTASTSIVQFTSVIPITSTILPIDASTTISTQTTITVVTVTTPVTTVISTTTATNTIYAATATEYAQCGADNFIGTDGYNFGNPGAATDHLVSGVASAHDCCVLCAQQNGCEFSGYFSENSACLLDYNDAQTCTDTRQFGLVQDFNRYTASNGCVNAYLAS</sequence>
<name>A0A1V8TF18_9PEZI</name>
<dbReference type="InterPro" id="IPR003609">
    <property type="entry name" value="Pan_app"/>
</dbReference>
<keyword evidence="4" id="KW-1185">Reference proteome</keyword>
<evidence type="ECO:0000259" key="2">
    <source>
        <dbReference type="PROSITE" id="PS50948"/>
    </source>
</evidence>
<dbReference type="InParanoid" id="A0A1V8TF18"/>
<evidence type="ECO:0000256" key="1">
    <source>
        <dbReference type="SAM" id="SignalP"/>
    </source>
</evidence>
<gene>
    <name evidence="3" type="ORF">B0A48_04325</name>
</gene>
<evidence type="ECO:0000313" key="4">
    <source>
        <dbReference type="Proteomes" id="UP000192596"/>
    </source>
</evidence>
<feature type="chain" id="PRO_5013071206" description="Apple domain-containing protein" evidence="1">
    <location>
        <begin position="21"/>
        <end position="389"/>
    </location>
</feature>
<accession>A0A1V8TF18</accession>